<keyword evidence="3 5" id="KW-1133">Transmembrane helix</keyword>
<dbReference type="GO" id="GO:0065002">
    <property type="term" value="P:intracellular protein transmembrane transport"/>
    <property type="evidence" value="ECO:0007669"/>
    <property type="project" value="TreeGrafter"/>
</dbReference>
<keyword evidence="2 5" id="KW-0812">Transmembrane</keyword>
<feature type="transmembrane region" description="Helical" evidence="5">
    <location>
        <begin position="21"/>
        <end position="41"/>
    </location>
</feature>
<dbReference type="OrthoDB" id="15305at2157"/>
<evidence type="ECO:0000256" key="3">
    <source>
        <dbReference type="ARBA" id="ARBA00022989"/>
    </source>
</evidence>
<organism evidence="6 7">
    <name type="scientific">Methanosarcina siciliae T4/M</name>
    <dbReference type="NCBI Taxonomy" id="1434120"/>
    <lineage>
        <taxon>Archaea</taxon>
        <taxon>Methanobacteriati</taxon>
        <taxon>Methanobacteriota</taxon>
        <taxon>Stenosarchaea group</taxon>
        <taxon>Methanomicrobia</taxon>
        <taxon>Methanosarcinales</taxon>
        <taxon>Methanosarcinaceae</taxon>
        <taxon>Methanosarcina</taxon>
    </lineage>
</organism>
<evidence type="ECO:0000256" key="5">
    <source>
        <dbReference type="HAMAP-Rule" id="MF_00902"/>
    </source>
</evidence>
<accession>A0A0E3P6S6</accession>
<comment type="subcellular location">
    <subcellularLocation>
        <location evidence="5">Cell membrane</location>
        <topology evidence="5">Multi-pass membrane protein</topology>
    </subcellularLocation>
    <subcellularLocation>
        <location evidence="1">Membrane</location>
        <topology evidence="1">Multi-pass membrane protein</topology>
    </subcellularLocation>
</comment>
<feature type="transmembrane region" description="Helical" evidence="5">
    <location>
        <begin position="192"/>
        <end position="209"/>
    </location>
</feature>
<dbReference type="Pfam" id="PF00902">
    <property type="entry name" value="TatC"/>
    <property type="match status" value="1"/>
</dbReference>
<dbReference type="PANTHER" id="PTHR30371">
    <property type="entry name" value="SEC-INDEPENDENT PROTEIN TRANSLOCASE PROTEIN TATC"/>
    <property type="match status" value="1"/>
</dbReference>
<keyword evidence="5" id="KW-0813">Transport</keyword>
<dbReference type="InterPro" id="IPR011532">
    <property type="entry name" value="TatC_arc"/>
</dbReference>
<gene>
    <name evidence="5" type="primary">tatC</name>
    <name evidence="6" type="ORF">MSSIT_2748</name>
</gene>
<dbReference type="GO" id="GO:0033281">
    <property type="term" value="C:TAT protein transport complex"/>
    <property type="evidence" value="ECO:0007669"/>
    <property type="project" value="UniProtKB-UniRule"/>
</dbReference>
<dbReference type="GO" id="GO:0009977">
    <property type="term" value="F:proton motive force dependent protein transmembrane transporter activity"/>
    <property type="evidence" value="ECO:0007669"/>
    <property type="project" value="TreeGrafter"/>
</dbReference>
<feature type="transmembrane region" description="Helical" evidence="5">
    <location>
        <begin position="108"/>
        <end position="133"/>
    </location>
</feature>
<keyword evidence="5" id="KW-1003">Cell membrane</keyword>
<comment type="similarity">
    <text evidence="5">Belongs to the TatC family.</text>
</comment>
<dbReference type="AlphaFoldDB" id="A0A0E3P6S6"/>
<feature type="transmembrane region" description="Helical" evidence="5">
    <location>
        <begin position="215"/>
        <end position="235"/>
    </location>
</feature>
<reference evidence="6 7" key="1">
    <citation type="submission" date="2014-07" db="EMBL/GenBank/DDBJ databases">
        <title>Methanogenic archaea and the global carbon cycle.</title>
        <authorList>
            <person name="Henriksen J.R."/>
            <person name="Luke J."/>
            <person name="Reinhart S."/>
            <person name="Benedict M.N."/>
            <person name="Youngblut N.D."/>
            <person name="Metcalf M.E."/>
            <person name="Whitaker R.J."/>
            <person name="Metcalf W.W."/>
        </authorList>
    </citation>
    <scope>NUCLEOTIDE SEQUENCE [LARGE SCALE GENOMIC DNA]</scope>
    <source>
        <strain evidence="6 7">T4/M</strain>
    </source>
</reference>
<dbReference type="PRINTS" id="PR01840">
    <property type="entry name" value="TATCFAMILY"/>
</dbReference>
<comment type="function">
    <text evidence="5">Part of the twin-arginine translocation (Tat) system that transports large folded proteins containing a characteristic twin-arginine motif in their signal peptide across membranes.</text>
</comment>
<evidence type="ECO:0000256" key="1">
    <source>
        <dbReference type="ARBA" id="ARBA00004141"/>
    </source>
</evidence>
<dbReference type="InterPro" id="IPR002033">
    <property type="entry name" value="TatC"/>
</dbReference>
<dbReference type="HAMAP" id="MF_00902">
    <property type="entry name" value="TatC"/>
    <property type="match status" value="1"/>
</dbReference>
<keyword evidence="5" id="KW-0653">Protein transport</keyword>
<dbReference type="GeneID" id="24861643"/>
<protein>
    <recommendedName>
        <fullName evidence="5">Sec-independent protein translocase protein TatC</fullName>
    </recommendedName>
</protein>
<dbReference type="GeneID" id="41606856"/>
<keyword evidence="4 5" id="KW-0472">Membrane</keyword>
<evidence type="ECO:0000256" key="4">
    <source>
        <dbReference type="ARBA" id="ARBA00023136"/>
    </source>
</evidence>
<dbReference type="PANTHER" id="PTHR30371:SF0">
    <property type="entry name" value="SEC-INDEPENDENT PROTEIN TRANSLOCASE PROTEIN TATC, CHLOROPLASTIC-RELATED"/>
    <property type="match status" value="1"/>
</dbReference>
<keyword evidence="5" id="KW-0811">Translocation</keyword>
<comment type="subunit">
    <text evidence="5">Forms a complex with TatA.</text>
</comment>
<feature type="transmembrane region" description="Helical" evidence="5">
    <location>
        <begin position="70"/>
        <end position="88"/>
    </location>
</feature>
<sequence length="259" mass="28764">MSEAIENLSVILLTLRKKLTVVAAVLFAGVALSFQFTGPLIERMKEDLLPEGAKLVYVSPLEVMMLKLKLSFIIGLLLVLPFIAYYAYRAVSRRFSFRNPIKIGKSQFLLLSVAVLVMFVLGASYAYFFMLPLFLEYLYLNAAGSGVTATYSIFKFISFAAAGTALFGLIFELPIVLTFLTRNGFIQYSTLVTYRKHIYIVFLVAGAAITPPDVLSQVMVAVPMIIFFEISMVVVKVLGVKHKVSQPDHSSVSRVSERS</sequence>
<dbReference type="Proteomes" id="UP000033111">
    <property type="component" value="Chromosome"/>
</dbReference>
<feature type="transmembrane region" description="Helical" evidence="5">
    <location>
        <begin position="153"/>
        <end position="180"/>
    </location>
</feature>
<dbReference type="GO" id="GO:0043953">
    <property type="term" value="P:protein transport by the Tat complex"/>
    <property type="evidence" value="ECO:0007669"/>
    <property type="project" value="UniProtKB-UniRule"/>
</dbReference>
<evidence type="ECO:0000313" key="7">
    <source>
        <dbReference type="Proteomes" id="UP000033111"/>
    </source>
</evidence>
<dbReference type="HOGENOM" id="CLU_031942_5_0_2"/>
<keyword evidence="7" id="KW-1185">Reference proteome</keyword>
<dbReference type="EMBL" id="CP009506">
    <property type="protein sequence ID" value="AKB29467.1"/>
    <property type="molecule type" value="Genomic_DNA"/>
</dbReference>
<proteinExistence type="inferred from homology"/>
<dbReference type="RefSeq" id="WP_048173295.1">
    <property type="nucleotide sequence ID" value="NZ_CP009506.1"/>
</dbReference>
<dbReference type="PATRIC" id="fig|1434120.4.peg.3596"/>
<evidence type="ECO:0000256" key="2">
    <source>
        <dbReference type="ARBA" id="ARBA00022692"/>
    </source>
</evidence>
<name>A0A0E3P6S6_9EURY</name>
<evidence type="ECO:0000313" key="6">
    <source>
        <dbReference type="EMBL" id="AKB29467.1"/>
    </source>
</evidence>
<dbReference type="NCBIfam" id="TIGR01912">
    <property type="entry name" value="TatC-Arch"/>
    <property type="match status" value="1"/>
</dbReference>
<dbReference type="KEGG" id="msw:MSSIT_2748"/>